<organism evidence="2">
    <name type="scientific">Dolomedes fimbriatus</name>
    <dbReference type="NCBI Taxonomy" id="1432569"/>
    <lineage>
        <taxon>Eukaryota</taxon>
        <taxon>Metazoa</taxon>
        <taxon>Ecdysozoa</taxon>
        <taxon>Arthropoda</taxon>
        <taxon>Chelicerata</taxon>
        <taxon>Arachnida</taxon>
        <taxon>Araneae</taxon>
        <taxon>Araneomorphae</taxon>
        <taxon>Entelegynae</taxon>
        <taxon>Lycosoidea</taxon>
        <taxon>Pisauridae</taxon>
        <taxon>Dolomedes</taxon>
    </lineage>
</organism>
<name>A0A0K1D8B0_9ARAC</name>
<dbReference type="EMBL" id="KP792897">
    <property type="protein sequence ID" value="AKT08973.1"/>
    <property type="molecule type" value="mRNA"/>
</dbReference>
<evidence type="ECO:0000313" key="2">
    <source>
        <dbReference type="EMBL" id="AKT08973.1"/>
    </source>
</evidence>
<feature type="chain" id="PRO_5005458258" evidence="1">
    <location>
        <begin position="17"/>
        <end position="120"/>
    </location>
</feature>
<keyword evidence="2" id="KW-0800">Toxin</keyword>
<accession>A0A0K1D8B0</accession>
<feature type="signal peptide" evidence="1">
    <location>
        <begin position="1"/>
        <end position="16"/>
    </location>
</feature>
<protein>
    <submittedName>
        <fullName evidence="2">Putative neurotoxin LTDF 03-06</fullName>
    </submittedName>
</protein>
<keyword evidence="2" id="KW-0528">Neurotoxin</keyword>
<reference evidence="2" key="2">
    <citation type="submission" date="2015-02" db="EMBL/GenBank/DDBJ databases">
        <authorList>
            <person name="Chooi Y.-H."/>
        </authorList>
    </citation>
    <scope>NUCLEOTIDE SEQUENCE</scope>
</reference>
<dbReference type="AlphaFoldDB" id="A0A0K1D8B0"/>
<evidence type="ECO:0000256" key="1">
    <source>
        <dbReference type="SAM" id="SignalP"/>
    </source>
</evidence>
<sequence length="120" mass="13351">MKILFVFITVLYVVHSFSQEEEDEAIELHEEIALRDAEPPQAEVAVREEARSCKNAGEKCESDCDCCGDRGVCSCTLGLFFCSCGDGAVRHCVWKQEHCAIKPKQCWDPSSPPGQRLNKG</sequence>
<proteinExistence type="evidence at transcript level"/>
<reference evidence="2" key="1">
    <citation type="journal article" date="2014" name="Sci. Data">
        <title>Comprehensive analysis of the venom gland transcriptome of the spider Dolomedes fimbriatus.</title>
        <authorList>
            <person name="Kozlov S.A."/>
            <person name="Lazarev V.N."/>
            <person name="Kostryukova E.S."/>
            <person name="Selezneva O.V."/>
            <person name="Ospanova E.A."/>
            <person name="Alexeev D.G."/>
            <person name="Govorun V.M."/>
            <person name="Grishin E.V."/>
        </authorList>
    </citation>
    <scope>NUCLEOTIDE SEQUENCE</scope>
</reference>
<keyword evidence="1" id="KW-0732">Signal</keyword>